<keyword evidence="19" id="KW-0456">Lyase</keyword>
<gene>
    <name evidence="44" type="ORF">C7M84_004437</name>
</gene>
<evidence type="ECO:0000256" key="5">
    <source>
        <dbReference type="ARBA" id="ARBA00008750"/>
    </source>
</evidence>
<comment type="catalytic activity">
    <reaction evidence="33">
        <text>(3S)-3-hydroxydodecanoyl-CoA + NAD(+) = 3-oxododecanoyl-CoA + NADH + H(+)</text>
        <dbReference type="Rhea" id="RHEA:31179"/>
        <dbReference type="ChEBI" id="CHEBI:15378"/>
        <dbReference type="ChEBI" id="CHEBI:57540"/>
        <dbReference type="ChEBI" id="CHEBI:57945"/>
        <dbReference type="ChEBI" id="CHEBI:62558"/>
        <dbReference type="ChEBI" id="CHEBI:62615"/>
    </reaction>
    <physiologicalReaction direction="left-to-right" evidence="33">
        <dbReference type="Rhea" id="RHEA:31180"/>
    </physiologicalReaction>
</comment>
<dbReference type="Gene3D" id="3.40.50.720">
    <property type="entry name" value="NAD(P)-binding Rossmann-like Domain"/>
    <property type="match status" value="1"/>
</dbReference>
<dbReference type="GO" id="GO:0006635">
    <property type="term" value="P:fatty acid beta-oxidation"/>
    <property type="evidence" value="ECO:0007669"/>
    <property type="project" value="UniProtKB-UniPathway"/>
</dbReference>
<evidence type="ECO:0000256" key="30">
    <source>
        <dbReference type="ARBA" id="ARBA00052711"/>
    </source>
</evidence>
<reference evidence="44 45" key="1">
    <citation type="submission" date="2018-04" db="EMBL/GenBank/DDBJ databases">
        <authorList>
            <person name="Zhang X."/>
            <person name="Yuan J."/>
            <person name="Li F."/>
            <person name="Xiang J."/>
        </authorList>
    </citation>
    <scope>NUCLEOTIDE SEQUENCE [LARGE SCALE GENOMIC DNA]</scope>
    <source>
        <tissue evidence="44">Muscle</tissue>
    </source>
</reference>
<comment type="subunit">
    <text evidence="35">Heterotetramer of 2 alpha/HADHA and 2 beta/HADHB subunits; forms the mitochondrial trifunctional enzyme. Also purified as higher order heterooligomers including a 4 alpha/HADHA and 4 beta/HADHB heterooligomer which physiological significance remains unclear. The mitochondrial trifunctional enzyme interacts with MTLN.</text>
</comment>
<comment type="pathway">
    <text evidence="3">Lipid metabolism; fatty acid beta-oxidation.</text>
</comment>
<evidence type="ECO:0000256" key="31">
    <source>
        <dbReference type="ARBA" id="ARBA00052834"/>
    </source>
</evidence>
<comment type="catalytic activity">
    <reaction evidence="26">
        <text>a long-chain (3S)-3-hydroxy fatty acyl-CoA + NAD(+) = a long-chain 3-oxo-fatty acyl-CoA + NADH + H(+)</text>
        <dbReference type="Rhea" id="RHEA:52656"/>
        <dbReference type="ChEBI" id="CHEBI:15378"/>
        <dbReference type="ChEBI" id="CHEBI:57540"/>
        <dbReference type="ChEBI" id="CHEBI:57945"/>
        <dbReference type="ChEBI" id="CHEBI:136757"/>
        <dbReference type="ChEBI" id="CHEBI:136758"/>
        <dbReference type="EC" id="1.1.1.211"/>
    </reaction>
    <physiologicalReaction direction="left-to-right" evidence="26">
        <dbReference type="Rhea" id="RHEA:52657"/>
    </physiologicalReaction>
</comment>
<dbReference type="SUPFAM" id="SSF52096">
    <property type="entry name" value="ClpP/crotonase"/>
    <property type="match status" value="1"/>
</dbReference>
<evidence type="ECO:0000259" key="43">
    <source>
        <dbReference type="Pfam" id="PF02737"/>
    </source>
</evidence>
<evidence type="ECO:0000256" key="25">
    <source>
        <dbReference type="ARBA" id="ARBA00050222"/>
    </source>
</evidence>
<keyword evidence="20" id="KW-0511">Multifunctional enzyme</keyword>
<keyword evidence="45" id="KW-1185">Reference proteome</keyword>
<accession>A0A3R7R0F8</accession>
<feature type="domain" description="3-hydroxyacyl-CoA dehydrogenase NAD binding" evidence="43">
    <location>
        <begin position="364"/>
        <end position="541"/>
    </location>
</feature>
<evidence type="ECO:0000256" key="40">
    <source>
        <dbReference type="PIRSR" id="PIRSR612803-1"/>
    </source>
</evidence>
<dbReference type="UniPathway" id="UPA00659"/>
<evidence type="ECO:0000256" key="10">
    <source>
        <dbReference type="ARBA" id="ARBA00022792"/>
    </source>
</evidence>
<evidence type="ECO:0000256" key="38">
    <source>
        <dbReference type="ARBA" id="ARBA00077617"/>
    </source>
</evidence>
<dbReference type="GO" id="GO:0004300">
    <property type="term" value="F:enoyl-CoA hydratase activity"/>
    <property type="evidence" value="ECO:0007669"/>
    <property type="project" value="UniProtKB-EC"/>
</dbReference>
<evidence type="ECO:0000256" key="39">
    <source>
        <dbReference type="ARBA" id="ARBA00083277"/>
    </source>
</evidence>
<evidence type="ECO:0000256" key="33">
    <source>
        <dbReference type="ARBA" id="ARBA00052945"/>
    </source>
</evidence>
<feature type="site" description="Important for long-chain enoyl-CoA hydratase activity" evidence="41">
    <location>
        <position position="151"/>
    </location>
</feature>
<evidence type="ECO:0000256" key="41">
    <source>
        <dbReference type="PIRSR" id="PIRSR612803-2"/>
    </source>
</evidence>
<evidence type="ECO:0000256" key="23">
    <source>
        <dbReference type="ARBA" id="ARBA00048361"/>
    </source>
</evidence>
<evidence type="ECO:0000259" key="42">
    <source>
        <dbReference type="Pfam" id="PF00725"/>
    </source>
</evidence>
<evidence type="ECO:0000256" key="36">
    <source>
        <dbReference type="ARBA" id="ARBA00066806"/>
    </source>
</evidence>
<comment type="similarity">
    <text evidence="5">In the N-terminal section; belongs to the enoyl-CoA hydratase/isomerase family.</text>
</comment>
<comment type="catalytic activity">
    <reaction evidence="28">
        <text>(3S)-hydroxyoctanoyl-CoA = (2E)-octenoyl-CoA + H2O</text>
        <dbReference type="Rhea" id="RHEA:31199"/>
        <dbReference type="ChEBI" id="CHEBI:15377"/>
        <dbReference type="ChEBI" id="CHEBI:62242"/>
        <dbReference type="ChEBI" id="CHEBI:62617"/>
    </reaction>
    <physiologicalReaction direction="right-to-left" evidence="28">
        <dbReference type="Rhea" id="RHEA:31201"/>
    </physiologicalReaction>
</comment>
<evidence type="ECO:0000256" key="6">
    <source>
        <dbReference type="ARBA" id="ARBA00012076"/>
    </source>
</evidence>
<dbReference type="CDD" id="cd06558">
    <property type="entry name" value="crotonase-like"/>
    <property type="match status" value="1"/>
</dbReference>
<dbReference type="PANTHER" id="PTHR43612">
    <property type="entry name" value="TRIFUNCTIONAL ENZYME SUBUNIT ALPHA"/>
    <property type="match status" value="1"/>
</dbReference>
<comment type="catalytic activity">
    <reaction evidence="21">
        <text>a (3S)-3-hydroxyacyl-CoA = a (2E)-enoyl-CoA + H2O</text>
        <dbReference type="Rhea" id="RHEA:16105"/>
        <dbReference type="ChEBI" id="CHEBI:15377"/>
        <dbReference type="ChEBI" id="CHEBI:57318"/>
        <dbReference type="ChEBI" id="CHEBI:58856"/>
        <dbReference type="EC" id="4.2.1.17"/>
    </reaction>
    <physiologicalReaction direction="right-to-left" evidence="21">
        <dbReference type="Rhea" id="RHEA:16107"/>
    </physiologicalReaction>
</comment>
<reference evidence="44 45" key="2">
    <citation type="submission" date="2019-01" db="EMBL/GenBank/DDBJ databases">
        <title>The decoding of complex shrimp genome reveals the adaptation for benthos swimmer, frequently molting mechanism and breeding impact on genome.</title>
        <authorList>
            <person name="Sun Y."/>
            <person name="Gao Y."/>
            <person name="Yu Y."/>
        </authorList>
    </citation>
    <scope>NUCLEOTIDE SEQUENCE [LARGE SCALE GENOMIC DNA]</scope>
    <source>
        <tissue evidence="44">Muscle</tissue>
    </source>
</reference>
<evidence type="ECO:0000256" key="4">
    <source>
        <dbReference type="ARBA" id="ARBA00007005"/>
    </source>
</evidence>
<keyword evidence="16" id="KW-0443">Lipid metabolism</keyword>
<dbReference type="PROSITE" id="PS00067">
    <property type="entry name" value="3HCDH"/>
    <property type="match status" value="1"/>
</dbReference>
<name>A0A3R7R0F8_PENVA</name>
<evidence type="ECO:0000256" key="17">
    <source>
        <dbReference type="ARBA" id="ARBA00023128"/>
    </source>
</evidence>
<dbReference type="Pfam" id="PF00378">
    <property type="entry name" value="ECH_1"/>
    <property type="match status" value="1"/>
</dbReference>
<dbReference type="SUPFAM" id="SSF51735">
    <property type="entry name" value="NAD(P)-binding Rossmann-fold domains"/>
    <property type="match status" value="1"/>
</dbReference>
<dbReference type="FunFam" id="3.90.226.10:FF:000011">
    <property type="entry name" value="Fatty acid oxidation complex subunit alpha"/>
    <property type="match status" value="1"/>
</dbReference>
<evidence type="ECO:0000256" key="11">
    <source>
        <dbReference type="ARBA" id="ARBA00022832"/>
    </source>
</evidence>
<evidence type="ECO:0000256" key="1">
    <source>
        <dbReference type="ARBA" id="ARBA00000469"/>
    </source>
</evidence>
<dbReference type="Pfam" id="PF00725">
    <property type="entry name" value="3HCDH"/>
    <property type="match status" value="1"/>
</dbReference>
<feature type="site" description="Important for hydroxyacyl-coenzyme A dehydrogenase activity" evidence="41">
    <location>
        <position position="498"/>
    </location>
</feature>
<dbReference type="FunFam" id="1.10.1040.50:FF:000002">
    <property type="entry name" value="Trifunctional enzyme subunit alpha, mitochondrial"/>
    <property type="match status" value="1"/>
</dbReference>
<comment type="catalytic activity">
    <reaction evidence="24">
        <text>a (3S)-3-hydroxyacyl-CoA + NAD(+) = a 3-oxoacyl-CoA + NADH + H(+)</text>
        <dbReference type="Rhea" id="RHEA:22432"/>
        <dbReference type="ChEBI" id="CHEBI:15378"/>
        <dbReference type="ChEBI" id="CHEBI:57318"/>
        <dbReference type="ChEBI" id="CHEBI:57540"/>
        <dbReference type="ChEBI" id="CHEBI:57945"/>
        <dbReference type="ChEBI" id="CHEBI:90726"/>
        <dbReference type="EC" id="1.1.1.35"/>
    </reaction>
</comment>
<evidence type="ECO:0000256" key="3">
    <source>
        <dbReference type="ARBA" id="ARBA00005005"/>
    </source>
</evidence>
<dbReference type="PANTHER" id="PTHR43612:SF3">
    <property type="entry name" value="TRIFUNCTIONAL ENZYME SUBUNIT ALPHA, MITOCHONDRIAL"/>
    <property type="match status" value="1"/>
</dbReference>
<keyword evidence="13" id="KW-0007">Acetylation</keyword>
<evidence type="ECO:0000256" key="14">
    <source>
        <dbReference type="ARBA" id="ARBA00023002"/>
    </source>
</evidence>
<comment type="similarity">
    <text evidence="4">In the central section; belongs to the 3-hydroxyacyl-CoA dehydrogenase family.</text>
</comment>
<feature type="site" description="Important for long-chain enoyl-CoA hydratase activity" evidence="41">
    <location>
        <position position="172"/>
    </location>
</feature>
<comment type="catalytic activity">
    <reaction evidence="22">
        <text>(3S)-hydroxyhexadecanoyl-CoA + NAD(+) = 3-oxohexadecanoyl-CoA + NADH + H(+)</text>
        <dbReference type="Rhea" id="RHEA:31159"/>
        <dbReference type="ChEBI" id="CHEBI:15378"/>
        <dbReference type="ChEBI" id="CHEBI:57349"/>
        <dbReference type="ChEBI" id="CHEBI:57540"/>
        <dbReference type="ChEBI" id="CHEBI:57945"/>
        <dbReference type="ChEBI" id="CHEBI:62613"/>
    </reaction>
    <physiologicalReaction direction="left-to-right" evidence="22">
        <dbReference type="Rhea" id="RHEA:31160"/>
    </physiologicalReaction>
</comment>
<comment type="catalytic activity">
    <reaction evidence="32">
        <text>1'-[1,2-di-(9Z,12Z-octadecadienoyl)-sn-glycero-3-phospho]-3'-[1-(9Z,12Z-octadecadienoyl)-sn-glycero-3-phospho]-glycerol + (9Z)-octadecenoyl-CoA = 1'-[1,2-di-(9Z,12Z-octadecadienoyl)-sn-glycero-3-phospho]-3'-[1-(9Z,12Z-octadecadienoyl)-2-(9Z-octadecenoyl)-sn-glycero-3-phospho]-glycerol + CoA</text>
        <dbReference type="Rhea" id="RHEA:43676"/>
        <dbReference type="ChEBI" id="CHEBI:57287"/>
        <dbReference type="ChEBI" id="CHEBI:57387"/>
        <dbReference type="ChEBI" id="CHEBI:83580"/>
        <dbReference type="ChEBI" id="CHEBI:83582"/>
    </reaction>
    <physiologicalReaction direction="left-to-right" evidence="32">
        <dbReference type="Rhea" id="RHEA:43677"/>
    </physiologicalReaction>
</comment>
<comment type="catalytic activity">
    <reaction evidence="27">
        <text>a 4-saturated-(3S)-3-hydroxyacyl-CoA = a (3E)-enoyl-CoA + H2O</text>
        <dbReference type="Rhea" id="RHEA:20724"/>
        <dbReference type="ChEBI" id="CHEBI:15377"/>
        <dbReference type="ChEBI" id="CHEBI:58521"/>
        <dbReference type="ChEBI" id="CHEBI:137480"/>
        <dbReference type="EC" id="4.2.1.17"/>
    </reaction>
    <physiologicalReaction direction="right-to-left" evidence="27">
        <dbReference type="Rhea" id="RHEA:20726"/>
    </physiologicalReaction>
</comment>
<dbReference type="InterPro" id="IPR012803">
    <property type="entry name" value="Fa_ox_alpha_mit"/>
</dbReference>
<evidence type="ECO:0000256" key="28">
    <source>
        <dbReference type="ARBA" id="ARBA00051877"/>
    </source>
</evidence>
<keyword evidence="8" id="KW-0597">Phosphoprotein</keyword>
<comment type="catalytic activity">
    <reaction evidence="25">
        <text>1'-[1,2-di-(9Z,12Z-octadecadienoyl)-sn-glycero-3-phospho]-3'-[1-(9Z,12Z-octadecadienoyl)-sn-glycero-3-phospho]-glycerol + (9Z,12Z)-octadecadienoyl-CoA = 1',3'-bis-[1,2-di-(9Z,12Z-octadecadienoyl)-sn-glycero-3-phospho]-glycerol + CoA</text>
        <dbReference type="Rhea" id="RHEA:43672"/>
        <dbReference type="ChEBI" id="CHEBI:57287"/>
        <dbReference type="ChEBI" id="CHEBI:57383"/>
        <dbReference type="ChEBI" id="CHEBI:83580"/>
        <dbReference type="ChEBI" id="CHEBI:83581"/>
    </reaction>
    <physiologicalReaction direction="left-to-right" evidence="25">
        <dbReference type="Rhea" id="RHEA:43673"/>
    </physiologicalReaction>
</comment>
<dbReference type="GO" id="GO:0016507">
    <property type="term" value="C:mitochondrial fatty acid beta-oxidation multienzyme complex"/>
    <property type="evidence" value="ECO:0007669"/>
    <property type="project" value="InterPro"/>
</dbReference>
<evidence type="ECO:0000256" key="32">
    <source>
        <dbReference type="ARBA" id="ARBA00052860"/>
    </source>
</evidence>
<evidence type="ECO:0000256" key="16">
    <source>
        <dbReference type="ARBA" id="ARBA00023098"/>
    </source>
</evidence>
<dbReference type="InterPro" id="IPR050136">
    <property type="entry name" value="FA_oxidation_alpha_subunit"/>
</dbReference>
<dbReference type="GO" id="GO:0070403">
    <property type="term" value="F:NAD+ binding"/>
    <property type="evidence" value="ECO:0007669"/>
    <property type="project" value="InterPro"/>
</dbReference>
<evidence type="ECO:0000256" key="20">
    <source>
        <dbReference type="ARBA" id="ARBA00023268"/>
    </source>
</evidence>
<evidence type="ECO:0000256" key="19">
    <source>
        <dbReference type="ARBA" id="ARBA00023239"/>
    </source>
</evidence>
<evidence type="ECO:0000256" key="2">
    <source>
        <dbReference type="ARBA" id="ARBA00004273"/>
    </source>
</evidence>
<evidence type="ECO:0000256" key="22">
    <source>
        <dbReference type="ARBA" id="ARBA00047613"/>
    </source>
</evidence>
<evidence type="ECO:0000256" key="24">
    <source>
        <dbReference type="ARBA" id="ARBA00049556"/>
    </source>
</evidence>
<feature type="domain" description="3-hydroxyacyl-CoA dehydrogenase C-terminal" evidence="42">
    <location>
        <begin position="544"/>
        <end position="639"/>
    </location>
</feature>
<dbReference type="InterPro" id="IPR006180">
    <property type="entry name" value="3-OHacyl-CoA_DH_CS"/>
</dbReference>
<dbReference type="InterPro" id="IPR001753">
    <property type="entry name" value="Enoyl-CoA_hydra/iso"/>
</dbReference>
<dbReference type="GO" id="GO:0016740">
    <property type="term" value="F:transferase activity"/>
    <property type="evidence" value="ECO:0007669"/>
    <property type="project" value="UniProtKB-KW"/>
</dbReference>
<evidence type="ECO:0000256" key="35">
    <source>
        <dbReference type="ARBA" id="ARBA00062153"/>
    </source>
</evidence>
<keyword evidence="14" id="KW-0560">Oxidoreductase</keyword>
<keyword evidence="9" id="KW-0808">Transferase</keyword>
<evidence type="ECO:0000256" key="8">
    <source>
        <dbReference type="ARBA" id="ARBA00022553"/>
    </source>
</evidence>
<keyword evidence="10" id="KW-0999">Mitochondrion inner membrane</keyword>
<evidence type="ECO:0000256" key="21">
    <source>
        <dbReference type="ARBA" id="ARBA00035854"/>
    </source>
</evidence>
<dbReference type="OrthoDB" id="10004768at2759"/>
<dbReference type="InterPro" id="IPR006108">
    <property type="entry name" value="3HC_DH_C"/>
</dbReference>
<dbReference type="EC" id="1.1.1.211" evidence="36"/>
<evidence type="ECO:0000256" key="12">
    <source>
        <dbReference type="ARBA" id="ARBA00022946"/>
    </source>
</evidence>
<dbReference type="AlphaFoldDB" id="A0A3R7R0F8"/>
<keyword evidence="18" id="KW-0472">Membrane</keyword>
<dbReference type="InterPro" id="IPR036291">
    <property type="entry name" value="NAD(P)-bd_dom_sf"/>
</dbReference>
<keyword evidence="15" id="KW-0520">NAD</keyword>
<evidence type="ECO:0000256" key="18">
    <source>
        <dbReference type="ARBA" id="ARBA00023136"/>
    </source>
</evidence>
<comment type="catalytic activity">
    <reaction evidence="34">
        <text>1'-[1,2-di-(9Z,12Z-octadecadienoyl)-sn-glycero-3-phospho]-3'-[1-(9Z,12Z-octadecadienoyl)-sn-glycero-3-phospho]-glycerol + hexadecanoyl-CoA = 1'-[1,2-di-(9Z,12Z-octadecadienoyl)-sn-glycero-3-phospho]-3'-[1-(9Z,12Z-octadecadienoyl)-2-hexadecanoyl-sn-glycero-3-phospho]-glycerol + CoA</text>
        <dbReference type="Rhea" id="RHEA:43680"/>
        <dbReference type="ChEBI" id="CHEBI:57287"/>
        <dbReference type="ChEBI" id="CHEBI:57379"/>
        <dbReference type="ChEBI" id="CHEBI:83580"/>
        <dbReference type="ChEBI" id="CHEBI:83583"/>
    </reaction>
    <physiologicalReaction direction="left-to-right" evidence="34">
        <dbReference type="Rhea" id="RHEA:43681"/>
    </physiologicalReaction>
</comment>
<comment type="catalytic activity">
    <reaction evidence="29">
        <text>(3S)-hydroxyoctanoyl-CoA + NAD(+) = 3-oxooctanoyl-CoA + NADH + H(+)</text>
        <dbReference type="Rhea" id="RHEA:31195"/>
        <dbReference type="ChEBI" id="CHEBI:15378"/>
        <dbReference type="ChEBI" id="CHEBI:57540"/>
        <dbReference type="ChEBI" id="CHEBI:57945"/>
        <dbReference type="ChEBI" id="CHEBI:62617"/>
        <dbReference type="ChEBI" id="CHEBI:62619"/>
    </reaction>
    <physiologicalReaction direction="left-to-right" evidence="29">
        <dbReference type="Rhea" id="RHEA:31196"/>
    </physiologicalReaction>
</comment>
<dbReference type="Gene3D" id="3.90.226.10">
    <property type="entry name" value="2-enoyl-CoA Hydratase, Chain A, domain 1"/>
    <property type="match status" value="1"/>
</dbReference>
<evidence type="ECO:0000256" key="9">
    <source>
        <dbReference type="ARBA" id="ARBA00022679"/>
    </source>
</evidence>
<comment type="catalytic activity">
    <reaction evidence="30">
        <text>(3S)-3-hydroxydodecanoyl-CoA = (2E)-dodecenoyl-CoA + H2O</text>
        <dbReference type="Rhea" id="RHEA:31075"/>
        <dbReference type="ChEBI" id="CHEBI:15377"/>
        <dbReference type="ChEBI" id="CHEBI:57330"/>
        <dbReference type="ChEBI" id="CHEBI:62558"/>
    </reaction>
    <physiologicalReaction direction="right-to-left" evidence="30">
        <dbReference type="Rhea" id="RHEA:31077"/>
    </physiologicalReaction>
</comment>
<dbReference type="InterPro" id="IPR029045">
    <property type="entry name" value="ClpP/crotonase-like_dom_sf"/>
</dbReference>
<comment type="catalytic activity">
    <reaction evidence="23">
        <text>(3S)-hydroxydecanoyl-CoA + NAD(+) = 3-oxodecanoyl-CoA + NADH + H(+)</text>
        <dbReference type="Rhea" id="RHEA:31187"/>
        <dbReference type="ChEBI" id="CHEBI:15378"/>
        <dbReference type="ChEBI" id="CHEBI:57540"/>
        <dbReference type="ChEBI" id="CHEBI:57945"/>
        <dbReference type="ChEBI" id="CHEBI:62548"/>
        <dbReference type="ChEBI" id="CHEBI:62616"/>
    </reaction>
    <physiologicalReaction direction="left-to-right" evidence="23">
        <dbReference type="Rhea" id="RHEA:31188"/>
    </physiologicalReaction>
</comment>
<evidence type="ECO:0000256" key="37">
    <source>
        <dbReference type="ARBA" id="ARBA00068347"/>
    </source>
</evidence>
<evidence type="ECO:0000256" key="27">
    <source>
        <dbReference type="ARBA" id="ARBA00051215"/>
    </source>
</evidence>
<evidence type="ECO:0000256" key="7">
    <source>
        <dbReference type="ARBA" id="ARBA00022481"/>
    </source>
</evidence>
<comment type="caution">
    <text evidence="44">The sequence shown here is derived from an EMBL/GenBank/DDBJ whole genome shotgun (WGS) entry which is preliminary data.</text>
</comment>
<evidence type="ECO:0000256" key="13">
    <source>
        <dbReference type="ARBA" id="ARBA00022990"/>
    </source>
</evidence>
<evidence type="ECO:0000256" key="26">
    <source>
        <dbReference type="ARBA" id="ARBA00050446"/>
    </source>
</evidence>
<evidence type="ECO:0000256" key="15">
    <source>
        <dbReference type="ARBA" id="ARBA00023027"/>
    </source>
</evidence>
<sequence>MASVRAVGALCRLNALKQFQYTASRQSSRLLSTTRAAMGVHANLKINDGVGVVTFDSPGKVNVLNQPVMEEIVKIVDEIETNSDIQAAVLISGKPGCFIAGADITMIESCKTAEEAQALSKSCQDILFRIEKSKKPVVAAIMGSCLGGGLEVALSCHYRLAVKDKAGLGLPEVMLGVLPGGGGTQRLHKLVGVPGALDMSLTGKTVKADKAKKMGLVDGLVNPLGPGLQQPDLRTLAYLEEVAIKTAKDLASGDLKAKRGPKNFMEKAMGTALQYDFIKDQVFKKARGQVIKQTNGLYPAPLRILDVIRTGLDKGSKAGYEAECKGFGELAMTSESRGLVGLFHGQTECKKNRFGKPEKPAKTLAILGAGLMGAGIAQVSIDKGYRTILKDMNHAGLARGVNQIQGGLDKAAKRKKITTFVADQYMSNLEPTIDYSSFKSCDMVIEAVFEDLALKHRVIKEVEPHLPEHCIFASNTSALPIGQIAKASARPEKVVGMHYFSPVDKMQLLEIITTDQTSKDTAASAVDVGLKQGKVVIVVKDGPGFYTTRILGPMLGESVRLFQEGVEPKRMDKLSRSFGWPVGTATLADEVGIDVAMHVGEDLGKALGSRIGGGDVNVLKDLVAAGFLGRKSGKGIYVYEAGVKERNVNEGALEILKKYSVTPKGPMTDADIQLRLASRFANEALLCLQEGILNSPLEGDIGAVFGLGFPPFTGGPFRFVDNYGADKLVAKMQEYAAVYGENFKPCQLLLDHAADSSKKFYK</sequence>
<dbReference type="GO" id="GO:0005743">
    <property type="term" value="C:mitochondrial inner membrane"/>
    <property type="evidence" value="ECO:0007669"/>
    <property type="project" value="UniProtKB-SubCell"/>
</dbReference>
<dbReference type="InterPro" id="IPR008927">
    <property type="entry name" value="6-PGluconate_DH-like_C_sf"/>
</dbReference>
<dbReference type="Gene3D" id="1.10.1040.50">
    <property type="match status" value="1"/>
</dbReference>
<keyword evidence="7" id="KW-0488">Methylation</keyword>
<feature type="active site" description="For hydroxyacyl-coenzyme A dehydrogenase activity" evidence="40">
    <location>
        <position position="510"/>
    </location>
</feature>
<evidence type="ECO:0000256" key="29">
    <source>
        <dbReference type="ARBA" id="ARBA00052224"/>
    </source>
</evidence>
<evidence type="ECO:0000256" key="34">
    <source>
        <dbReference type="ARBA" id="ARBA00052989"/>
    </source>
</evidence>
<dbReference type="InterPro" id="IPR006176">
    <property type="entry name" value="3-OHacyl-CoA_DH_NAD-bd"/>
</dbReference>
<dbReference type="FunFam" id="3.40.50.720:FF:000009">
    <property type="entry name" value="Fatty oxidation complex, alpha subunit"/>
    <property type="match status" value="1"/>
</dbReference>
<comment type="subcellular location">
    <subcellularLocation>
        <location evidence="2">Mitochondrion inner membrane</location>
    </subcellularLocation>
</comment>
<evidence type="ECO:0000313" key="44">
    <source>
        <dbReference type="EMBL" id="ROT85882.1"/>
    </source>
</evidence>
<comment type="catalytic activity">
    <reaction evidence="31">
        <text>(3S)-hydroxytetradecanoyl-CoA + NAD(+) = 3-oxotetradecanoyl-CoA + NADH + H(+)</text>
        <dbReference type="Rhea" id="RHEA:31167"/>
        <dbReference type="ChEBI" id="CHEBI:15378"/>
        <dbReference type="ChEBI" id="CHEBI:57540"/>
        <dbReference type="ChEBI" id="CHEBI:57945"/>
        <dbReference type="ChEBI" id="CHEBI:62543"/>
        <dbReference type="ChEBI" id="CHEBI:62614"/>
    </reaction>
    <physiologicalReaction direction="left-to-right" evidence="31">
        <dbReference type="Rhea" id="RHEA:31168"/>
    </physiologicalReaction>
</comment>
<dbReference type="STRING" id="6689.A0A3R7R0F8"/>
<organism evidence="44 45">
    <name type="scientific">Penaeus vannamei</name>
    <name type="common">Whiteleg shrimp</name>
    <name type="synonym">Litopenaeus vannamei</name>
    <dbReference type="NCBI Taxonomy" id="6689"/>
    <lineage>
        <taxon>Eukaryota</taxon>
        <taxon>Metazoa</taxon>
        <taxon>Ecdysozoa</taxon>
        <taxon>Arthropoda</taxon>
        <taxon>Crustacea</taxon>
        <taxon>Multicrustacea</taxon>
        <taxon>Malacostraca</taxon>
        <taxon>Eumalacostraca</taxon>
        <taxon>Eucarida</taxon>
        <taxon>Decapoda</taxon>
        <taxon>Dendrobranchiata</taxon>
        <taxon>Penaeoidea</taxon>
        <taxon>Penaeidae</taxon>
        <taxon>Penaeus</taxon>
    </lineage>
</organism>
<dbReference type="EC" id="4.2.1.17" evidence="6"/>
<keyword evidence="12" id="KW-0809">Transit peptide</keyword>
<comment type="catalytic activity">
    <reaction evidence="1">
        <text>(3S)-hydroxyhexadecanoyl-CoA = (2E)-hexadecenoyl-CoA + H2O</text>
        <dbReference type="Rhea" id="RHEA:31163"/>
        <dbReference type="ChEBI" id="CHEBI:15377"/>
        <dbReference type="ChEBI" id="CHEBI:61526"/>
        <dbReference type="ChEBI" id="CHEBI:62613"/>
    </reaction>
    <physiologicalReaction direction="right-to-left" evidence="1">
        <dbReference type="Rhea" id="RHEA:31165"/>
    </physiologicalReaction>
</comment>
<dbReference type="SUPFAM" id="SSF48179">
    <property type="entry name" value="6-phosphogluconate dehydrogenase C-terminal domain-like"/>
    <property type="match status" value="2"/>
</dbReference>
<keyword evidence="11" id="KW-0276">Fatty acid metabolism</keyword>
<dbReference type="GO" id="GO:0016509">
    <property type="term" value="F:long-chain (3S)-3-hydroxyacyl-CoA dehydrogenase (NAD+) activity"/>
    <property type="evidence" value="ECO:0007669"/>
    <property type="project" value="UniProtKB-EC"/>
</dbReference>
<dbReference type="NCBIfam" id="TIGR02441">
    <property type="entry name" value="fa_ox_alpha_mit"/>
    <property type="match status" value="1"/>
</dbReference>
<dbReference type="EMBL" id="QCYY01000159">
    <property type="protein sequence ID" value="ROT85882.1"/>
    <property type="molecule type" value="Genomic_DNA"/>
</dbReference>
<protein>
    <recommendedName>
        <fullName evidence="37">Trifunctional enzyme subunit alpha, mitochondrial</fullName>
        <ecNumber evidence="36">1.1.1.211</ecNumber>
        <ecNumber evidence="6">4.2.1.17</ecNumber>
    </recommendedName>
    <alternativeName>
        <fullName evidence="38">Monolysocardiolipin acyltransferase</fullName>
    </alternativeName>
    <alternativeName>
        <fullName evidence="39">TP-alpha</fullName>
    </alternativeName>
</protein>
<dbReference type="Pfam" id="PF02737">
    <property type="entry name" value="3HCDH_N"/>
    <property type="match status" value="1"/>
</dbReference>
<proteinExistence type="inferred from homology"/>
<keyword evidence="17" id="KW-0496">Mitochondrion</keyword>
<evidence type="ECO:0000313" key="45">
    <source>
        <dbReference type="Proteomes" id="UP000283509"/>
    </source>
</evidence>
<dbReference type="Proteomes" id="UP000283509">
    <property type="component" value="Unassembled WGS sequence"/>
</dbReference>